<feature type="transmembrane region" description="Helical" evidence="7">
    <location>
        <begin position="16"/>
        <end position="44"/>
    </location>
</feature>
<dbReference type="InterPro" id="IPR018200">
    <property type="entry name" value="USP_CS"/>
</dbReference>
<dbReference type="PROSITE" id="PS50235">
    <property type="entry name" value="USP_3"/>
    <property type="match status" value="1"/>
</dbReference>
<dbReference type="InterPro" id="IPR044635">
    <property type="entry name" value="UBP14-like"/>
</dbReference>
<evidence type="ECO:0000256" key="1">
    <source>
        <dbReference type="ARBA" id="ARBA00000707"/>
    </source>
</evidence>
<evidence type="ECO:0000256" key="5">
    <source>
        <dbReference type="ARBA" id="ARBA00022801"/>
    </source>
</evidence>
<dbReference type="EC" id="3.4.19.12" evidence="2"/>
<keyword evidence="5" id="KW-0378">Hydrolase</keyword>
<dbReference type="GO" id="GO:0070628">
    <property type="term" value="F:proteasome binding"/>
    <property type="evidence" value="ECO:0000318"/>
    <property type="project" value="GO_Central"/>
</dbReference>
<dbReference type="InterPro" id="IPR028889">
    <property type="entry name" value="USP"/>
</dbReference>
<keyword evidence="7" id="KW-1133">Transmembrane helix</keyword>
<evidence type="ECO:0000259" key="8">
    <source>
        <dbReference type="PROSITE" id="PS50235"/>
    </source>
</evidence>
<feature type="transmembrane region" description="Helical" evidence="7">
    <location>
        <begin position="50"/>
        <end position="76"/>
    </location>
</feature>
<dbReference type="Pfam" id="PF00443">
    <property type="entry name" value="UCH"/>
    <property type="match status" value="1"/>
</dbReference>
<keyword evidence="3" id="KW-0645">Protease</keyword>
<dbReference type="EMBL" id="DS469831">
    <property type="protein sequence ID" value="EDO32350.1"/>
    <property type="molecule type" value="Genomic_DNA"/>
</dbReference>
<dbReference type="GO" id="GO:0016579">
    <property type="term" value="P:protein deubiquitination"/>
    <property type="evidence" value="ECO:0007669"/>
    <property type="project" value="InterPro"/>
</dbReference>
<comment type="catalytic activity">
    <reaction evidence="1">
        <text>Thiol-dependent hydrolysis of ester, thioester, amide, peptide and isopeptide bonds formed by the C-terminal Gly of ubiquitin (a 76-residue protein attached to proteins as an intracellular targeting signal).</text>
        <dbReference type="EC" id="3.4.19.12"/>
    </reaction>
</comment>
<name>A7SVC8_NEMVE</name>
<dbReference type="Gene3D" id="3.90.70.10">
    <property type="entry name" value="Cysteine proteinases"/>
    <property type="match status" value="1"/>
</dbReference>
<evidence type="ECO:0000256" key="7">
    <source>
        <dbReference type="SAM" id="Phobius"/>
    </source>
</evidence>
<evidence type="ECO:0000256" key="4">
    <source>
        <dbReference type="ARBA" id="ARBA00022786"/>
    </source>
</evidence>
<keyword evidence="7" id="KW-0472">Membrane</keyword>
<accession>A7SVC8</accession>
<keyword evidence="10" id="KW-1185">Reference proteome</keyword>
<dbReference type="PROSITE" id="PS00972">
    <property type="entry name" value="USP_1"/>
    <property type="match status" value="1"/>
</dbReference>
<evidence type="ECO:0000313" key="9">
    <source>
        <dbReference type="EMBL" id="EDO32350.1"/>
    </source>
</evidence>
<protein>
    <recommendedName>
        <fullName evidence="2">ubiquitinyl hydrolase 1</fullName>
        <ecNumber evidence="2">3.4.19.12</ecNumber>
    </recommendedName>
</protein>
<gene>
    <name evidence="9" type="ORF">NEMVEDRAFT_v1g218047</name>
</gene>
<dbReference type="Proteomes" id="UP000001593">
    <property type="component" value="Unassembled WGS sequence"/>
</dbReference>
<proteinExistence type="predicted"/>
<dbReference type="InterPro" id="IPR001394">
    <property type="entry name" value="Peptidase_C19_UCH"/>
</dbReference>
<dbReference type="GO" id="GO:1904293">
    <property type="term" value="P:negative regulation of ERAD pathway"/>
    <property type="evidence" value="ECO:0000318"/>
    <property type="project" value="GO_Central"/>
</dbReference>
<sequence>MGKGFFYTDKGKRWRIVMVVAVVMSGVVAAIISAVVAAMGFFYTDKGKRWRIVMVVAVVMSGVVAAIISAVVAAMVRRVIMRLAVVMGGLVAVGKVVVVVAAMVAGVVAVMVVGAMGATNAPEEKSKGKQDDCRIGIQTVTDYCRAFSEPIFYMNKTSIVPNFFFFSNLGLVRGLKNLGNTCYLNATLQMLARDSVIDKLIESCCNQQKTEKETRATTSSDDEVTILPSIALNCDVQNVAETMRELRDVGANTCPVRPESVLEFLRKHSGMFAAGMQHDSQECFAVLQEHLFAQKKNRKQTG</sequence>
<organism evidence="9 10">
    <name type="scientific">Nematostella vectensis</name>
    <name type="common">Starlet sea anemone</name>
    <dbReference type="NCBI Taxonomy" id="45351"/>
    <lineage>
        <taxon>Eukaryota</taxon>
        <taxon>Metazoa</taxon>
        <taxon>Cnidaria</taxon>
        <taxon>Anthozoa</taxon>
        <taxon>Hexacorallia</taxon>
        <taxon>Actiniaria</taxon>
        <taxon>Edwardsiidae</taxon>
        <taxon>Nematostella</taxon>
    </lineage>
</organism>
<dbReference type="InterPro" id="IPR038765">
    <property type="entry name" value="Papain-like_cys_pep_sf"/>
</dbReference>
<dbReference type="PANTHER" id="PTHR43982">
    <property type="entry name" value="UBIQUITIN CARBOXYL-TERMINAL HYDROLASE"/>
    <property type="match status" value="1"/>
</dbReference>
<dbReference type="GO" id="GO:0043161">
    <property type="term" value="P:proteasome-mediated ubiquitin-dependent protein catabolic process"/>
    <property type="evidence" value="ECO:0007669"/>
    <property type="project" value="InterPro"/>
</dbReference>
<keyword evidence="7" id="KW-0812">Transmembrane</keyword>
<keyword evidence="6" id="KW-0788">Thiol protease</keyword>
<dbReference type="AlphaFoldDB" id="A7SVC8"/>
<dbReference type="GO" id="GO:0004843">
    <property type="term" value="F:cysteine-type deubiquitinase activity"/>
    <property type="evidence" value="ECO:0000318"/>
    <property type="project" value="GO_Central"/>
</dbReference>
<reference evidence="9 10" key="1">
    <citation type="journal article" date="2007" name="Science">
        <title>Sea anemone genome reveals ancestral eumetazoan gene repertoire and genomic organization.</title>
        <authorList>
            <person name="Putnam N.H."/>
            <person name="Srivastava M."/>
            <person name="Hellsten U."/>
            <person name="Dirks B."/>
            <person name="Chapman J."/>
            <person name="Salamov A."/>
            <person name="Terry A."/>
            <person name="Shapiro H."/>
            <person name="Lindquist E."/>
            <person name="Kapitonov V.V."/>
            <person name="Jurka J."/>
            <person name="Genikhovich G."/>
            <person name="Grigoriev I.V."/>
            <person name="Lucas S.M."/>
            <person name="Steele R.E."/>
            <person name="Finnerty J.R."/>
            <person name="Technau U."/>
            <person name="Martindale M.Q."/>
            <person name="Rokhsar D.S."/>
        </authorList>
    </citation>
    <scope>NUCLEOTIDE SEQUENCE [LARGE SCALE GENOMIC DNA]</scope>
    <source>
        <strain evidence="10">CH2 X CH6</strain>
    </source>
</reference>
<feature type="transmembrane region" description="Helical" evidence="7">
    <location>
        <begin position="83"/>
        <end position="116"/>
    </location>
</feature>
<dbReference type="SUPFAM" id="SSF54001">
    <property type="entry name" value="Cysteine proteinases"/>
    <property type="match status" value="1"/>
</dbReference>
<dbReference type="HOGENOM" id="CLU_922308_0_0_1"/>
<feature type="domain" description="USP" evidence="8">
    <location>
        <begin position="173"/>
        <end position="302"/>
    </location>
</feature>
<evidence type="ECO:0000313" key="10">
    <source>
        <dbReference type="Proteomes" id="UP000001593"/>
    </source>
</evidence>
<evidence type="ECO:0000256" key="2">
    <source>
        <dbReference type="ARBA" id="ARBA00012759"/>
    </source>
</evidence>
<evidence type="ECO:0000256" key="6">
    <source>
        <dbReference type="ARBA" id="ARBA00022807"/>
    </source>
</evidence>
<keyword evidence="4" id="KW-0833">Ubl conjugation pathway</keyword>
<dbReference type="PANTHER" id="PTHR43982:SF1">
    <property type="entry name" value="UBIQUITIN CARBOXYL-TERMINAL HYDROLASE 14"/>
    <property type="match status" value="1"/>
</dbReference>
<dbReference type="InParanoid" id="A7SVC8"/>
<evidence type="ECO:0000256" key="3">
    <source>
        <dbReference type="ARBA" id="ARBA00022670"/>
    </source>
</evidence>